<sequence>MPQFTLIARDEDTVTTKKFESAYLQDVVEKTQDFLKGVGFCFEELHTQVYPLPETDDDDYSSIYNDVD</sequence>
<name>A0AAU8EJX4_9CAUD</name>
<proteinExistence type="predicted"/>
<organism evidence="1">
    <name type="scientific">Synechococcus phage QB2</name>
    <dbReference type="NCBI Taxonomy" id="3159453"/>
    <lineage>
        <taxon>Viruses</taxon>
        <taxon>Duplodnaviria</taxon>
        <taxon>Heunggongvirae</taxon>
        <taxon>Uroviricota</taxon>
        <taxon>Caudoviricetes</taxon>
        <taxon>Pantevenvirales</taxon>
        <taxon>Kyanoviridae</taxon>
    </lineage>
</organism>
<evidence type="ECO:0000313" key="1">
    <source>
        <dbReference type="EMBL" id="XCH00459.1"/>
    </source>
</evidence>
<dbReference type="EMBL" id="PP861117">
    <property type="protein sequence ID" value="XCH00459.1"/>
    <property type="molecule type" value="Genomic_DNA"/>
</dbReference>
<accession>A0AAU8EJX4</accession>
<reference evidence="1" key="1">
    <citation type="submission" date="2024-05" db="EMBL/GenBank/DDBJ databases">
        <authorList>
            <person name="Su C."/>
        </authorList>
    </citation>
    <scope>NUCLEOTIDE SEQUENCE</scope>
</reference>
<protein>
    <submittedName>
        <fullName evidence="1">Uncharacterized protein</fullName>
    </submittedName>
</protein>